<name>A0ABX1K5R8_9CELL</name>
<evidence type="ECO:0000256" key="1">
    <source>
        <dbReference type="SAM" id="MobiDB-lite"/>
    </source>
</evidence>
<evidence type="ECO:0000313" key="4">
    <source>
        <dbReference type="Proteomes" id="UP000777774"/>
    </source>
</evidence>
<evidence type="ECO:0008006" key="5">
    <source>
        <dbReference type="Google" id="ProtNLM"/>
    </source>
</evidence>
<protein>
    <recommendedName>
        <fullName evidence="5">DUF3592 domain-containing protein</fullName>
    </recommendedName>
</protein>
<proteinExistence type="predicted"/>
<accession>A0ABX1K5R8</accession>
<feature type="transmembrane region" description="Helical" evidence="2">
    <location>
        <begin position="143"/>
        <end position="166"/>
    </location>
</feature>
<keyword evidence="2" id="KW-0472">Membrane</keyword>
<evidence type="ECO:0000313" key="3">
    <source>
        <dbReference type="EMBL" id="NKY40992.1"/>
    </source>
</evidence>
<evidence type="ECO:0000256" key="2">
    <source>
        <dbReference type="SAM" id="Phobius"/>
    </source>
</evidence>
<reference evidence="3 4" key="1">
    <citation type="submission" date="2020-04" db="EMBL/GenBank/DDBJ databases">
        <title>MicrobeNet Type strains.</title>
        <authorList>
            <person name="Nicholson A.C."/>
        </authorList>
    </citation>
    <scope>NUCLEOTIDE SEQUENCE [LARGE SCALE GENOMIC DNA]</scope>
    <source>
        <strain evidence="3 4">ATCC BAA-787</strain>
    </source>
</reference>
<keyword evidence="4" id="KW-1185">Reference proteome</keyword>
<gene>
    <name evidence="3" type="ORF">HGA02_16095</name>
</gene>
<sequence>MTSATTSGAPGSRPRSVLASSAPGGRWATVKKALAVPVGLLATAAFVGVAALMIAFLVREDALARDLRADGVATTGVVTAVTVTGGRGGVNYRLDVTYLDGLTTVDGSGCPCSLVGDRVTVVHDPHDPERAMTAGRLAGWTRWWFLPAVLLLVLPSGLVVVGWASLGVQVVARRYRVVRYGDPRVHAEERARRAGDYVAFVNEHQRRPEQTSGDVVEAGLASWWVAVQEDAPDSRETRLVADVLALTRL</sequence>
<keyword evidence="2" id="KW-0812">Transmembrane</keyword>
<feature type="transmembrane region" description="Helical" evidence="2">
    <location>
        <begin position="34"/>
        <end position="58"/>
    </location>
</feature>
<feature type="region of interest" description="Disordered" evidence="1">
    <location>
        <begin position="1"/>
        <end position="21"/>
    </location>
</feature>
<comment type="caution">
    <text evidence="3">The sequence shown here is derived from an EMBL/GenBank/DDBJ whole genome shotgun (WGS) entry which is preliminary data.</text>
</comment>
<dbReference type="RefSeq" id="WP_168680098.1">
    <property type="nucleotide sequence ID" value="NZ_JAAXOY010000528.1"/>
</dbReference>
<organism evidence="3 4">
    <name type="scientific">Cellulomonas septica</name>
    <dbReference type="NCBI Taxonomy" id="285080"/>
    <lineage>
        <taxon>Bacteria</taxon>
        <taxon>Bacillati</taxon>
        <taxon>Actinomycetota</taxon>
        <taxon>Actinomycetes</taxon>
        <taxon>Micrococcales</taxon>
        <taxon>Cellulomonadaceae</taxon>
        <taxon>Cellulomonas</taxon>
    </lineage>
</organism>
<dbReference type="Proteomes" id="UP000777774">
    <property type="component" value="Unassembled WGS sequence"/>
</dbReference>
<keyword evidence="2" id="KW-1133">Transmembrane helix</keyword>
<dbReference type="EMBL" id="JAAXOY010000528">
    <property type="protein sequence ID" value="NKY40992.1"/>
    <property type="molecule type" value="Genomic_DNA"/>
</dbReference>